<evidence type="ECO:0000313" key="1">
    <source>
        <dbReference type="EMBL" id="EDP94702.1"/>
    </source>
</evidence>
<dbReference type="HOGENOM" id="CLU_1592425_0_0_10"/>
<dbReference type="EMBL" id="ABIB01000014">
    <property type="protein sequence ID" value="EDP94702.1"/>
    <property type="molecule type" value="Genomic_DNA"/>
</dbReference>
<dbReference type="Proteomes" id="UP000002945">
    <property type="component" value="Unassembled WGS sequence"/>
</dbReference>
<evidence type="ECO:0000313" key="2">
    <source>
        <dbReference type="Proteomes" id="UP000002945"/>
    </source>
</evidence>
<name>A9E9T2_9FLAO</name>
<accession>A9E9T2</accession>
<reference evidence="1 2" key="1">
    <citation type="journal article" date="2011" name="J. Bacteriol.">
        <title>Genome sequence of the algicidal bacterium Kordia algicida OT-1.</title>
        <authorList>
            <person name="Lee H.S."/>
            <person name="Kang S.G."/>
            <person name="Kwon K.K."/>
            <person name="Lee J.H."/>
            <person name="Kim S.J."/>
        </authorList>
    </citation>
    <scope>NUCLEOTIDE SEQUENCE [LARGE SCALE GENOMIC DNA]</scope>
    <source>
        <strain evidence="1 2">OT-1</strain>
    </source>
</reference>
<dbReference type="RefSeq" id="WP_007092674.1">
    <property type="nucleotide sequence ID" value="NZ_CP142125.1"/>
</dbReference>
<dbReference type="eggNOG" id="ENOG502ZJJH">
    <property type="taxonomic scope" value="Bacteria"/>
</dbReference>
<comment type="caution">
    <text evidence="1">The sequence shown here is derived from an EMBL/GenBank/DDBJ whole genome shotgun (WGS) entry which is preliminary data.</text>
</comment>
<dbReference type="OrthoDB" id="839492at2"/>
<protein>
    <submittedName>
        <fullName evidence="1">Uncharacterized protein</fullName>
    </submittedName>
</protein>
<proteinExistence type="predicted"/>
<organism evidence="1 2">
    <name type="scientific">Kordia algicida OT-1</name>
    <dbReference type="NCBI Taxonomy" id="391587"/>
    <lineage>
        <taxon>Bacteria</taxon>
        <taxon>Pseudomonadati</taxon>
        <taxon>Bacteroidota</taxon>
        <taxon>Flavobacteriia</taxon>
        <taxon>Flavobacteriales</taxon>
        <taxon>Flavobacteriaceae</taxon>
        <taxon>Kordia</taxon>
    </lineage>
</organism>
<keyword evidence="2" id="KW-1185">Reference proteome</keyword>
<dbReference type="AlphaFoldDB" id="A9E9T2"/>
<gene>
    <name evidence="1" type="ORF">KAOT1_00460</name>
</gene>
<sequence length="167" mass="19775">MKDRITKVFNDLKISSYKTAEELNQVVSQVTIRNIVKGRTENPHQSTLDLLADYLCNNYKVSRKWLLSGEGEMYLKDDKDFYIEKLGVRFELDELITHFENNKEVYFANSKDLMLHVIEELIKNKEKYFEISEYLRLFIKDSVEQRLEKRLAEIKELGAIVNSQKSK</sequence>